<dbReference type="EMBL" id="MF989960">
    <property type="protein sequence ID" value="ATW72818.1"/>
    <property type="molecule type" value="Genomic_DNA"/>
</dbReference>
<protein>
    <submittedName>
        <fullName evidence="1">Orf104</fullName>
    </submittedName>
</protein>
<geneLocation type="mitochondrion" evidence="1"/>
<accession>A0A2H4PU59</accession>
<organism evidence="1">
    <name type="scientific">Solanum commersonii</name>
    <name type="common">Commerson's wild potato</name>
    <name type="synonym">Commerson's nightshade</name>
    <dbReference type="NCBI Taxonomy" id="4109"/>
    <lineage>
        <taxon>Eukaryota</taxon>
        <taxon>Viridiplantae</taxon>
        <taxon>Streptophyta</taxon>
        <taxon>Embryophyta</taxon>
        <taxon>Tracheophyta</taxon>
        <taxon>Spermatophyta</taxon>
        <taxon>Magnoliopsida</taxon>
        <taxon>eudicotyledons</taxon>
        <taxon>Gunneridae</taxon>
        <taxon>Pentapetalae</taxon>
        <taxon>asterids</taxon>
        <taxon>lamiids</taxon>
        <taxon>Solanales</taxon>
        <taxon>Solanaceae</taxon>
        <taxon>Solanoideae</taxon>
        <taxon>Solaneae</taxon>
        <taxon>Solanum</taxon>
    </lineage>
</organism>
<reference evidence="1" key="1">
    <citation type="submission" date="2017-09" db="EMBL/GenBank/DDBJ databases">
        <title>Complete mitochondrial genome sequences of potato (Solanum tuberosum) and wild potatoes, S. commersonii and its somatic hybrids.</title>
        <authorList>
            <person name="Cho J.-H."/>
            <person name="Im J.-S."/>
            <person name="Choi J.-G."/>
            <person name="Park Y.-E."/>
            <person name="Hong S.-Y."/>
            <person name="Park T.-H."/>
        </authorList>
    </citation>
    <scope>NUCLEOTIDE SEQUENCE</scope>
    <source>
        <strain evidence="1">Lz3.2</strain>
    </source>
</reference>
<dbReference type="AlphaFoldDB" id="A0A2H4PU59"/>
<sequence length="126" mass="14578">MFILGGDYSLFPRVRLLQKISSLAQLLPFQSLPKILDPALSFVDPLKFLILLKAYESFSPKQKIELTSSQFNLLMNLNHLLKPPIILAGEMLYRKKSMPRKKIIRLSLIACRERSHWLQVDLQDQA</sequence>
<name>A0A2H4PU59_SOLCO</name>
<evidence type="ECO:0000313" key="1">
    <source>
        <dbReference type="EMBL" id="ATW72818.1"/>
    </source>
</evidence>
<proteinExistence type="predicted"/>
<keyword evidence="1" id="KW-0496">Mitochondrion</keyword>